<evidence type="ECO:0000256" key="5">
    <source>
        <dbReference type="ARBA" id="ARBA00023163"/>
    </source>
</evidence>
<keyword evidence="5" id="KW-0804">Transcription</keyword>
<keyword evidence="4" id="KW-0238">DNA-binding</keyword>
<evidence type="ECO:0000256" key="6">
    <source>
        <dbReference type="SAM" id="MobiDB-lite"/>
    </source>
</evidence>
<feature type="compositionally biased region" description="Low complexity" evidence="6">
    <location>
        <begin position="88"/>
        <end position="97"/>
    </location>
</feature>
<name>A0ABN1TRR0_9ACTN</name>
<proteinExistence type="inferred from homology"/>
<evidence type="ECO:0000256" key="2">
    <source>
        <dbReference type="ARBA" id="ARBA00023015"/>
    </source>
</evidence>
<dbReference type="Gene3D" id="1.10.10.10">
    <property type="entry name" value="Winged helix-like DNA-binding domain superfamily/Winged helix DNA-binding domain"/>
    <property type="match status" value="1"/>
</dbReference>
<gene>
    <name evidence="9" type="ORF">GCM10009668_13740</name>
</gene>
<keyword evidence="2" id="KW-0805">Transcription regulation</keyword>
<feature type="domain" description="RNA polymerase sigma factor 70 region 4 type 2" evidence="8">
    <location>
        <begin position="120"/>
        <end position="172"/>
    </location>
</feature>
<protein>
    <submittedName>
        <fullName evidence="9">RNA polymerase sigma factor</fullName>
    </submittedName>
</protein>
<dbReference type="PANTHER" id="PTHR43133:SF8">
    <property type="entry name" value="RNA POLYMERASE SIGMA FACTOR HI_1459-RELATED"/>
    <property type="match status" value="1"/>
</dbReference>
<feature type="domain" description="RNA polymerase sigma-70 region 2" evidence="7">
    <location>
        <begin position="21"/>
        <end position="92"/>
    </location>
</feature>
<reference evidence="9 10" key="1">
    <citation type="journal article" date="2019" name="Int. J. Syst. Evol. Microbiol.">
        <title>The Global Catalogue of Microorganisms (GCM) 10K type strain sequencing project: providing services to taxonomists for standard genome sequencing and annotation.</title>
        <authorList>
            <consortium name="The Broad Institute Genomics Platform"/>
            <consortium name="The Broad Institute Genome Sequencing Center for Infectious Disease"/>
            <person name="Wu L."/>
            <person name="Ma J."/>
        </authorList>
    </citation>
    <scope>NUCLEOTIDE SEQUENCE [LARGE SCALE GENOMIC DNA]</scope>
    <source>
        <strain evidence="9 10">JCM 13008</strain>
    </source>
</reference>
<dbReference type="Gene3D" id="1.10.1740.10">
    <property type="match status" value="1"/>
</dbReference>
<feature type="region of interest" description="Disordered" evidence="6">
    <location>
        <begin position="88"/>
        <end position="107"/>
    </location>
</feature>
<dbReference type="InterPro" id="IPR013249">
    <property type="entry name" value="RNA_pol_sigma70_r4_t2"/>
</dbReference>
<dbReference type="InterPro" id="IPR039425">
    <property type="entry name" value="RNA_pol_sigma-70-like"/>
</dbReference>
<evidence type="ECO:0000256" key="1">
    <source>
        <dbReference type="ARBA" id="ARBA00010641"/>
    </source>
</evidence>
<evidence type="ECO:0000313" key="10">
    <source>
        <dbReference type="Proteomes" id="UP001501581"/>
    </source>
</evidence>
<dbReference type="InterPro" id="IPR014284">
    <property type="entry name" value="RNA_pol_sigma-70_dom"/>
</dbReference>
<dbReference type="InterPro" id="IPR036388">
    <property type="entry name" value="WH-like_DNA-bd_sf"/>
</dbReference>
<keyword evidence="3" id="KW-0731">Sigma factor</keyword>
<dbReference type="InterPro" id="IPR013325">
    <property type="entry name" value="RNA_pol_sigma_r2"/>
</dbReference>
<dbReference type="NCBIfam" id="TIGR02937">
    <property type="entry name" value="sigma70-ECF"/>
    <property type="match status" value="1"/>
</dbReference>
<evidence type="ECO:0000256" key="4">
    <source>
        <dbReference type="ARBA" id="ARBA00023125"/>
    </source>
</evidence>
<comment type="caution">
    <text evidence="9">The sequence shown here is derived from an EMBL/GenBank/DDBJ whole genome shotgun (WGS) entry which is preliminary data.</text>
</comment>
<dbReference type="InterPro" id="IPR007627">
    <property type="entry name" value="RNA_pol_sigma70_r2"/>
</dbReference>
<dbReference type="SUPFAM" id="SSF88946">
    <property type="entry name" value="Sigma2 domain of RNA polymerase sigma factors"/>
    <property type="match status" value="1"/>
</dbReference>
<organism evidence="9 10">
    <name type="scientific">Nocardioides dubius</name>
    <dbReference type="NCBI Taxonomy" id="317019"/>
    <lineage>
        <taxon>Bacteria</taxon>
        <taxon>Bacillati</taxon>
        <taxon>Actinomycetota</taxon>
        <taxon>Actinomycetes</taxon>
        <taxon>Propionibacteriales</taxon>
        <taxon>Nocardioidaceae</taxon>
        <taxon>Nocardioides</taxon>
    </lineage>
</organism>
<evidence type="ECO:0000256" key="3">
    <source>
        <dbReference type="ARBA" id="ARBA00023082"/>
    </source>
</evidence>
<dbReference type="EMBL" id="BAAALG010000005">
    <property type="protein sequence ID" value="GAA1097763.1"/>
    <property type="molecule type" value="Genomic_DNA"/>
</dbReference>
<dbReference type="Pfam" id="PF04542">
    <property type="entry name" value="Sigma70_r2"/>
    <property type="match status" value="1"/>
</dbReference>
<dbReference type="Pfam" id="PF08281">
    <property type="entry name" value="Sigma70_r4_2"/>
    <property type="match status" value="1"/>
</dbReference>
<dbReference type="PANTHER" id="PTHR43133">
    <property type="entry name" value="RNA POLYMERASE ECF-TYPE SIGMA FACTO"/>
    <property type="match status" value="1"/>
</dbReference>
<evidence type="ECO:0000259" key="7">
    <source>
        <dbReference type="Pfam" id="PF04542"/>
    </source>
</evidence>
<sequence>MADDGAVTRARQGDPEAWRELYAEHAGRLLAWLRLRPLGDAALSADDVAGEAWFVAASKIADFEGTSEEFAGWLFGIARKLTANAQRTAQRRATTPQEPDDLAEAVGPAEDHAGDHERLDWVRSVLATLSQRERDCIGLVDALGMEPKQAAAVLGISPVALRVARHRGLRRLNRDGTTHARLLVDQARG</sequence>
<dbReference type="InterPro" id="IPR013324">
    <property type="entry name" value="RNA_pol_sigma_r3/r4-like"/>
</dbReference>
<dbReference type="RefSeq" id="WP_343992694.1">
    <property type="nucleotide sequence ID" value="NZ_BAAALG010000005.1"/>
</dbReference>
<evidence type="ECO:0000313" key="9">
    <source>
        <dbReference type="EMBL" id="GAA1097763.1"/>
    </source>
</evidence>
<accession>A0ABN1TRR0</accession>
<keyword evidence="10" id="KW-1185">Reference proteome</keyword>
<comment type="similarity">
    <text evidence="1">Belongs to the sigma-70 factor family. ECF subfamily.</text>
</comment>
<dbReference type="Proteomes" id="UP001501581">
    <property type="component" value="Unassembled WGS sequence"/>
</dbReference>
<dbReference type="SUPFAM" id="SSF88659">
    <property type="entry name" value="Sigma3 and sigma4 domains of RNA polymerase sigma factors"/>
    <property type="match status" value="1"/>
</dbReference>
<evidence type="ECO:0000259" key="8">
    <source>
        <dbReference type="Pfam" id="PF08281"/>
    </source>
</evidence>